<evidence type="ECO:0000256" key="1">
    <source>
        <dbReference type="SAM" id="MobiDB-lite"/>
    </source>
</evidence>
<dbReference type="InterPro" id="IPR050565">
    <property type="entry name" value="LYPA1-2/EST-like"/>
</dbReference>
<dbReference type="InterPro" id="IPR029058">
    <property type="entry name" value="AB_hydrolase_fold"/>
</dbReference>
<dbReference type="GO" id="GO:0005737">
    <property type="term" value="C:cytoplasm"/>
    <property type="evidence" value="ECO:0007669"/>
    <property type="project" value="TreeGrafter"/>
</dbReference>
<dbReference type="Proteomes" id="UP001175000">
    <property type="component" value="Unassembled WGS sequence"/>
</dbReference>
<reference evidence="2" key="1">
    <citation type="submission" date="2023-06" db="EMBL/GenBank/DDBJ databases">
        <title>Genome-scale phylogeny and comparative genomics of the fungal order Sordariales.</title>
        <authorList>
            <consortium name="Lawrence Berkeley National Laboratory"/>
            <person name="Hensen N."/>
            <person name="Bonometti L."/>
            <person name="Westerberg I."/>
            <person name="Brannstrom I.O."/>
            <person name="Guillou S."/>
            <person name="Cros-Aarteil S."/>
            <person name="Calhoun S."/>
            <person name="Haridas S."/>
            <person name="Kuo A."/>
            <person name="Mondo S."/>
            <person name="Pangilinan J."/>
            <person name="Riley R."/>
            <person name="Labutti K."/>
            <person name="Andreopoulos B."/>
            <person name="Lipzen A."/>
            <person name="Chen C."/>
            <person name="Yanf M."/>
            <person name="Daum C."/>
            <person name="Ng V."/>
            <person name="Clum A."/>
            <person name="Steindorff A."/>
            <person name="Ohm R."/>
            <person name="Martin F."/>
            <person name="Silar P."/>
            <person name="Natvig D."/>
            <person name="Lalanne C."/>
            <person name="Gautier V."/>
            <person name="Ament-Velasquez S.L."/>
            <person name="Kruys A."/>
            <person name="Hutchinson M.I."/>
            <person name="Powell A.J."/>
            <person name="Barry K."/>
            <person name="Miller A.N."/>
            <person name="Grigoriev I.V."/>
            <person name="Debuchy R."/>
            <person name="Gladieux P."/>
            <person name="Thoren M.H."/>
            <person name="Johannesson H."/>
        </authorList>
    </citation>
    <scope>NUCLEOTIDE SEQUENCE</scope>
    <source>
        <strain evidence="2">CBS 606.72</strain>
    </source>
</reference>
<evidence type="ECO:0000313" key="2">
    <source>
        <dbReference type="EMBL" id="KAK0633846.1"/>
    </source>
</evidence>
<accession>A0AA40CCK8</accession>
<dbReference type="GO" id="GO:0052689">
    <property type="term" value="F:carboxylic ester hydrolase activity"/>
    <property type="evidence" value="ECO:0007669"/>
    <property type="project" value="TreeGrafter"/>
</dbReference>
<feature type="region of interest" description="Disordered" evidence="1">
    <location>
        <begin position="1"/>
        <end position="25"/>
    </location>
</feature>
<dbReference type="SUPFAM" id="SSF53474">
    <property type="entry name" value="alpha/beta-Hydrolases"/>
    <property type="match status" value="1"/>
</dbReference>
<dbReference type="GO" id="GO:0008474">
    <property type="term" value="F:palmitoyl-(protein) hydrolase activity"/>
    <property type="evidence" value="ECO:0007669"/>
    <property type="project" value="TreeGrafter"/>
</dbReference>
<dbReference type="EMBL" id="JAULSU010000001">
    <property type="protein sequence ID" value="KAK0633846.1"/>
    <property type="molecule type" value="Genomic_DNA"/>
</dbReference>
<keyword evidence="2" id="KW-0378">Hydrolase</keyword>
<keyword evidence="3" id="KW-1185">Reference proteome</keyword>
<gene>
    <name evidence="2" type="ORF">B0T14DRAFT_533953</name>
</gene>
<sequence length="203" mass="22165">MRPSSLLGLRNHPLLTTAPTAPHPRTHTHTVVFLHDRGQNAGHFSTSLNQSTDSRGQTLANREELQAVGLREVVPALKRLLADEAALLGGRWDRIVLAGISMGAATSVHILFNLDLPDLAGMRSALALPDAPGDDRVLRNTPVRNTPVLLEHCVDDLTVPVDQGRRLWETLRGFGAQDAVYFLRRNLVVHVPSSSNEDVVMGM</sequence>
<evidence type="ECO:0000313" key="3">
    <source>
        <dbReference type="Proteomes" id="UP001175000"/>
    </source>
</evidence>
<dbReference type="Gene3D" id="3.40.50.1820">
    <property type="entry name" value="alpha/beta hydrolase"/>
    <property type="match status" value="1"/>
</dbReference>
<dbReference type="PANTHER" id="PTHR10655:SF63">
    <property type="entry name" value="PHOSPHOLIPASE_CARBOXYLESTERASE_THIOESTERASE DOMAIN-CONTAINING PROTEIN"/>
    <property type="match status" value="1"/>
</dbReference>
<organism evidence="2 3">
    <name type="scientific">Immersiella caudata</name>
    <dbReference type="NCBI Taxonomy" id="314043"/>
    <lineage>
        <taxon>Eukaryota</taxon>
        <taxon>Fungi</taxon>
        <taxon>Dikarya</taxon>
        <taxon>Ascomycota</taxon>
        <taxon>Pezizomycotina</taxon>
        <taxon>Sordariomycetes</taxon>
        <taxon>Sordariomycetidae</taxon>
        <taxon>Sordariales</taxon>
        <taxon>Lasiosphaeriaceae</taxon>
        <taxon>Immersiella</taxon>
    </lineage>
</organism>
<name>A0AA40CCK8_9PEZI</name>
<protein>
    <submittedName>
        <fullName evidence="2">Alpha/Beta hydrolase protein</fullName>
    </submittedName>
</protein>
<proteinExistence type="predicted"/>
<comment type="caution">
    <text evidence="2">The sequence shown here is derived from an EMBL/GenBank/DDBJ whole genome shotgun (WGS) entry which is preliminary data.</text>
</comment>
<dbReference type="AlphaFoldDB" id="A0AA40CCK8"/>
<dbReference type="PANTHER" id="PTHR10655">
    <property type="entry name" value="LYSOPHOSPHOLIPASE-RELATED"/>
    <property type="match status" value="1"/>
</dbReference>